<keyword evidence="3 4" id="KW-0067">ATP-binding</keyword>
<evidence type="ECO:0000256" key="3">
    <source>
        <dbReference type="ARBA" id="ARBA00022840"/>
    </source>
</evidence>
<organism evidence="6 7">
    <name type="scientific">Tumebacillus lacus</name>
    <dbReference type="NCBI Taxonomy" id="2995335"/>
    <lineage>
        <taxon>Bacteria</taxon>
        <taxon>Bacillati</taxon>
        <taxon>Bacillota</taxon>
        <taxon>Bacilli</taxon>
        <taxon>Bacillales</taxon>
        <taxon>Alicyclobacillaceae</taxon>
        <taxon>Tumebacillus</taxon>
    </lineage>
</organism>
<dbReference type="SUPFAM" id="SSF56059">
    <property type="entry name" value="Glutathione synthetase ATP-binding domain-like"/>
    <property type="match status" value="1"/>
</dbReference>
<reference evidence="6 7" key="1">
    <citation type="submission" date="2022-11" db="EMBL/GenBank/DDBJ databases">
        <title>Study of microbial diversity in lake waters.</title>
        <authorList>
            <person name="Zhang J."/>
        </authorList>
    </citation>
    <scope>NUCLEOTIDE SEQUENCE [LARGE SCALE GENOMIC DNA]</scope>
    <source>
        <strain evidence="6 7">DT12</strain>
    </source>
</reference>
<keyword evidence="2 4" id="KW-0547">Nucleotide-binding</keyword>
<proteinExistence type="predicted"/>
<evidence type="ECO:0000313" key="6">
    <source>
        <dbReference type="EMBL" id="MCX7569398.1"/>
    </source>
</evidence>
<dbReference type="PROSITE" id="PS50975">
    <property type="entry name" value="ATP_GRASP"/>
    <property type="match status" value="1"/>
</dbReference>
<feature type="domain" description="ATP-grasp" evidence="5">
    <location>
        <begin position="142"/>
        <end position="356"/>
    </location>
</feature>
<dbReference type="Pfam" id="PF13535">
    <property type="entry name" value="ATP-grasp_4"/>
    <property type="match status" value="1"/>
</dbReference>
<dbReference type="PANTHER" id="PTHR43585:SF2">
    <property type="entry name" value="ATP-GRASP ENZYME FSQD"/>
    <property type="match status" value="1"/>
</dbReference>
<keyword evidence="1" id="KW-0436">Ligase</keyword>
<evidence type="ECO:0000259" key="5">
    <source>
        <dbReference type="PROSITE" id="PS50975"/>
    </source>
</evidence>
<evidence type="ECO:0000256" key="1">
    <source>
        <dbReference type="ARBA" id="ARBA00022598"/>
    </source>
</evidence>
<comment type="caution">
    <text evidence="6">The sequence shown here is derived from an EMBL/GenBank/DDBJ whole genome shotgun (WGS) entry which is preliminary data.</text>
</comment>
<dbReference type="InterPro" id="IPR013815">
    <property type="entry name" value="ATP_grasp_subdomain_1"/>
</dbReference>
<dbReference type="InterPro" id="IPR052032">
    <property type="entry name" value="ATP-dep_AA_Ligase"/>
</dbReference>
<sequence length="478" mass="52928">MEKKKVLVIADLGGCPPHMFYKSLAEKFYVYSYVPRPFALTVGHSQLMEQYSVAVLKDTDFLQTVEDYEHPTSIYWADGEFTKSERQVADDIKRVARLFEVDAITTNNELFVVPMAIACEELGLRGAGSEAAKRSRDKNLMRESFNASGVAAIKSRRVTTLADFEAGLQEVGLPAILKPSYLASSIGVRKIDGSVDPSQLFLEVQEQLKNIPVPDSVTFEAPFILETFLEGKGDDWYDTDGLGDYVSIEGLMVDGTYYPLAITDKGGLIPPFIETTQIMPTSLDAEARAIIVDTARKACEGLGLQWCATHTEIKLMKNRQAGVIESAARFPGWNVIPQIKTTFGVDAPQLLVELLCNGQSDLLPNTLLEEPIRSSGNVHLFLSDFRDQLEVDGDETVLLFDSIEIPEELLVGDTQITSFSSLGKGTELNVNDFFEVLHSVAAVDLISSNAEDMRRSLLNIRTRSVLKLTPKKEKEAQR</sequence>
<dbReference type="PANTHER" id="PTHR43585">
    <property type="entry name" value="FUMIPYRROLE BIOSYNTHESIS PROTEIN C"/>
    <property type="match status" value="1"/>
</dbReference>
<gene>
    <name evidence="6" type="ORF">OS242_05445</name>
</gene>
<keyword evidence="7" id="KW-1185">Reference proteome</keyword>
<evidence type="ECO:0000256" key="4">
    <source>
        <dbReference type="PROSITE-ProRule" id="PRU00409"/>
    </source>
</evidence>
<evidence type="ECO:0000256" key="2">
    <source>
        <dbReference type="ARBA" id="ARBA00022741"/>
    </source>
</evidence>
<dbReference type="EMBL" id="JAPMLT010000002">
    <property type="protein sequence ID" value="MCX7569398.1"/>
    <property type="molecule type" value="Genomic_DNA"/>
</dbReference>
<dbReference type="Gene3D" id="3.40.50.20">
    <property type="match status" value="1"/>
</dbReference>
<name>A0ABT3WXJ2_9BACL</name>
<dbReference type="Proteomes" id="UP001208017">
    <property type="component" value="Unassembled WGS sequence"/>
</dbReference>
<dbReference type="RefSeq" id="WP_267150641.1">
    <property type="nucleotide sequence ID" value="NZ_JAPMLT010000002.1"/>
</dbReference>
<dbReference type="Gene3D" id="3.30.470.20">
    <property type="entry name" value="ATP-grasp fold, B domain"/>
    <property type="match status" value="1"/>
</dbReference>
<accession>A0ABT3WXJ2</accession>
<dbReference type="InterPro" id="IPR011761">
    <property type="entry name" value="ATP-grasp"/>
</dbReference>
<protein>
    <submittedName>
        <fullName evidence="6">ATP-grasp domain-containing protein</fullName>
    </submittedName>
</protein>
<dbReference type="Gene3D" id="3.90.1170.60">
    <property type="match status" value="1"/>
</dbReference>
<dbReference type="Gene3D" id="3.30.1490.20">
    <property type="entry name" value="ATP-grasp fold, A domain"/>
    <property type="match status" value="1"/>
</dbReference>
<evidence type="ECO:0000313" key="7">
    <source>
        <dbReference type="Proteomes" id="UP001208017"/>
    </source>
</evidence>